<organism evidence="1 2">
    <name type="scientific">Candidatus Collierbacteria bacterium GW2011_GWC2_43_12</name>
    <dbReference type="NCBI Taxonomy" id="1618390"/>
    <lineage>
        <taxon>Bacteria</taxon>
        <taxon>Candidatus Collieribacteriota</taxon>
    </lineage>
</organism>
<name>A0A0G1FHQ8_9BACT</name>
<evidence type="ECO:0000313" key="2">
    <source>
        <dbReference type="Proteomes" id="UP000033980"/>
    </source>
</evidence>
<reference evidence="1 2" key="1">
    <citation type="journal article" date="2015" name="Nature">
        <title>rRNA introns, odd ribosomes, and small enigmatic genomes across a large radiation of phyla.</title>
        <authorList>
            <person name="Brown C.T."/>
            <person name="Hug L.A."/>
            <person name="Thomas B.C."/>
            <person name="Sharon I."/>
            <person name="Castelle C.J."/>
            <person name="Singh A."/>
            <person name="Wilkins M.J."/>
            <person name="Williams K.H."/>
            <person name="Banfield J.F."/>
        </authorList>
    </citation>
    <scope>NUCLEOTIDE SEQUENCE [LARGE SCALE GENOMIC DNA]</scope>
</reference>
<gene>
    <name evidence="1" type="ORF">UV68_C0007G0013</name>
</gene>
<dbReference type="Proteomes" id="UP000033980">
    <property type="component" value="Unassembled WGS sequence"/>
</dbReference>
<sequence length="456" mass="51417">MLKNISSFLLALVADVWYLISNGTTKKPEPIVRTPQPKKEAVVPNLSPEVLTERLKDRAFQLEMIDWVNNVLRPLEDNATYLAVAKDRSSKVRDFTTKDLKTIFAILEPFIRRGTPGHELGHHIFDALGGGAIISNDPWLATAYPNELDAAFLEAAAHDGATGIQHRYVDYKWELNHGEIFAWTLYHLLKGLVSEPVLLIACYAGAAHPHIMTKQEDGTSKSRWNDELFYNGEIPVRVAVWVTRWTDRFENGADACHLIRHAVASVDGARVNGLDLHGVDWYNFADALKFVFTPTLGVNVVIKDGKEVKIPSMLQHLRGYANSANARPCSPYNQHDDKSPNMRTLMDWKVAHSTELIDTILNTTGTPDFEIFVRLMQMKSGFPNSQMTTDTIEMVRDLWNHFSPEDQAHWTHGFEMATDHYFEWLDVLQNQIASATHPIVVAFRPLVPGLIAQVTA</sequence>
<proteinExistence type="predicted"/>
<comment type="caution">
    <text evidence="1">The sequence shown here is derived from an EMBL/GenBank/DDBJ whole genome shotgun (WGS) entry which is preliminary data.</text>
</comment>
<accession>A0A0G1FHQ8</accession>
<dbReference type="EMBL" id="LCFK01000007">
    <property type="protein sequence ID" value="KKS94596.1"/>
    <property type="molecule type" value="Genomic_DNA"/>
</dbReference>
<evidence type="ECO:0000313" key="1">
    <source>
        <dbReference type="EMBL" id="KKS94596.1"/>
    </source>
</evidence>
<dbReference type="AlphaFoldDB" id="A0A0G1FHQ8"/>
<protein>
    <submittedName>
        <fullName evidence="1">Uncharacterized protein</fullName>
    </submittedName>
</protein>